<dbReference type="InterPro" id="IPR001878">
    <property type="entry name" value="Znf_CCHC"/>
</dbReference>
<dbReference type="InterPro" id="IPR036875">
    <property type="entry name" value="Znf_CCHC_sf"/>
</dbReference>
<dbReference type="Pfam" id="PF19259">
    <property type="entry name" value="Ty3_capsid"/>
    <property type="match status" value="1"/>
</dbReference>
<organism evidence="4 5">
    <name type="scientific">Tanacetum coccineum</name>
    <dbReference type="NCBI Taxonomy" id="301880"/>
    <lineage>
        <taxon>Eukaryota</taxon>
        <taxon>Viridiplantae</taxon>
        <taxon>Streptophyta</taxon>
        <taxon>Embryophyta</taxon>
        <taxon>Tracheophyta</taxon>
        <taxon>Spermatophyta</taxon>
        <taxon>Magnoliopsida</taxon>
        <taxon>eudicotyledons</taxon>
        <taxon>Gunneridae</taxon>
        <taxon>Pentapetalae</taxon>
        <taxon>asterids</taxon>
        <taxon>campanulids</taxon>
        <taxon>Asterales</taxon>
        <taxon>Asteraceae</taxon>
        <taxon>Asteroideae</taxon>
        <taxon>Anthemideae</taxon>
        <taxon>Anthemidinae</taxon>
        <taxon>Tanacetum</taxon>
    </lineage>
</organism>
<keyword evidence="1" id="KW-0863">Zinc-finger</keyword>
<dbReference type="EMBL" id="BQNB010015253">
    <property type="protein sequence ID" value="GJT37800.1"/>
    <property type="molecule type" value="Genomic_DNA"/>
</dbReference>
<sequence length="234" mass="27165">MGDLQESLTRGPQKQSREPAGKANNIMEEFEDLFMENYCPQGLMDKIEDELLKLQHNDMTVSKYTAKFNEKARFAKYQVATEERKIKRYIWGLRAGIRGPVQQARPSTFQEAVELALMVEKENNHQLEEGGDNKRKRENRDDDMKKIKIIGEKTDNASEYKPCTICKKTHRGECWHEDCCNCGKSRHATKDCKADWVCFRCKKPGHKIINCPEMPQDILGEFPCAFKLGCTFYR</sequence>
<feature type="domain" description="CCHC-type" evidence="3">
    <location>
        <begin position="198"/>
        <end position="213"/>
    </location>
</feature>
<dbReference type="PROSITE" id="PS50158">
    <property type="entry name" value="ZF_CCHC"/>
    <property type="match status" value="1"/>
</dbReference>
<reference evidence="4" key="2">
    <citation type="submission" date="2022-01" db="EMBL/GenBank/DDBJ databases">
        <authorList>
            <person name="Yamashiro T."/>
            <person name="Shiraishi A."/>
            <person name="Satake H."/>
            <person name="Nakayama K."/>
        </authorList>
    </citation>
    <scope>NUCLEOTIDE SEQUENCE</scope>
</reference>
<keyword evidence="5" id="KW-1185">Reference proteome</keyword>
<feature type="region of interest" description="Disordered" evidence="2">
    <location>
        <begin position="123"/>
        <end position="144"/>
    </location>
</feature>
<evidence type="ECO:0000313" key="5">
    <source>
        <dbReference type="Proteomes" id="UP001151760"/>
    </source>
</evidence>
<feature type="region of interest" description="Disordered" evidence="2">
    <location>
        <begin position="1"/>
        <end position="23"/>
    </location>
</feature>
<evidence type="ECO:0000259" key="3">
    <source>
        <dbReference type="PROSITE" id="PS50158"/>
    </source>
</evidence>
<dbReference type="SMART" id="SM00343">
    <property type="entry name" value="ZnF_C2HC"/>
    <property type="match status" value="2"/>
</dbReference>
<dbReference type="InterPro" id="IPR045358">
    <property type="entry name" value="Ty3_capsid"/>
</dbReference>
<dbReference type="PANTHER" id="PTHR15503">
    <property type="entry name" value="LDOC1 RELATED"/>
    <property type="match status" value="1"/>
</dbReference>
<protein>
    <submittedName>
        <fullName evidence="4">Zinc finger, CCHC-type, retrotransposon gag domain protein</fullName>
    </submittedName>
</protein>
<accession>A0ABQ5DEX5</accession>
<dbReference type="InterPro" id="IPR032567">
    <property type="entry name" value="RTL1-rel"/>
</dbReference>
<evidence type="ECO:0000313" key="4">
    <source>
        <dbReference type="EMBL" id="GJT37800.1"/>
    </source>
</evidence>
<dbReference type="Proteomes" id="UP001151760">
    <property type="component" value="Unassembled WGS sequence"/>
</dbReference>
<reference evidence="4" key="1">
    <citation type="journal article" date="2022" name="Int. J. Mol. Sci.">
        <title>Draft Genome of Tanacetum Coccineum: Genomic Comparison of Closely Related Tanacetum-Family Plants.</title>
        <authorList>
            <person name="Yamashiro T."/>
            <person name="Shiraishi A."/>
            <person name="Nakayama K."/>
            <person name="Satake H."/>
        </authorList>
    </citation>
    <scope>NUCLEOTIDE SEQUENCE</scope>
</reference>
<dbReference type="Gene3D" id="4.10.60.10">
    <property type="entry name" value="Zinc finger, CCHC-type"/>
    <property type="match status" value="1"/>
</dbReference>
<evidence type="ECO:0000256" key="2">
    <source>
        <dbReference type="SAM" id="MobiDB-lite"/>
    </source>
</evidence>
<dbReference type="SUPFAM" id="SSF57756">
    <property type="entry name" value="Retrovirus zinc finger-like domains"/>
    <property type="match status" value="1"/>
</dbReference>
<comment type="caution">
    <text evidence="4">The sequence shown here is derived from an EMBL/GenBank/DDBJ whole genome shotgun (WGS) entry which is preliminary data.</text>
</comment>
<dbReference type="PANTHER" id="PTHR15503:SF42">
    <property type="entry name" value="ZINC FINGER, CCHC-TYPE, RETROTRANSPOSON GAG DOMAIN, ASPARTIC PEPTIDASE DOMAIN PROTEIN-RELATED"/>
    <property type="match status" value="1"/>
</dbReference>
<name>A0ABQ5DEX5_9ASTR</name>
<keyword evidence="1" id="KW-0479">Metal-binding</keyword>
<gene>
    <name evidence="4" type="ORF">Tco_0937665</name>
</gene>
<feature type="compositionally biased region" description="Polar residues" evidence="2">
    <location>
        <begin position="1"/>
        <end position="14"/>
    </location>
</feature>
<keyword evidence="1" id="KW-0862">Zinc</keyword>
<evidence type="ECO:0000256" key="1">
    <source>
        <dbReference type="PROSITE-ProRule" id="PRU00047"/>
    </source>
</evidence>
<proteinExistence type="predicted"/>